<keyword evidence="1" id="KW-0472">Membrane</keyword>
<feature type="transmembrane region" description="Helical" evidence="1">
    <location>
        <begin position="199"/>
        <end position="225"/>
    </location>
</feature>
<proteinExistence type="predicted"/>
<sequence length="226" mass="25379">MGGEQIKDNSPVQQCSEAVEFDGTMKEGRLLAIRWALHKTWKAKCLDIYWCLDDKTLSRKLCTFEMPYKPNDFLNMARLATQVPENNNLVCNIKLGKIPDTVSIDEDANVLMMHRGVTFSGDKDGTSFLLSRCRFGPNQPVAFRNADDIQPNQKVLVCNGLIRAKPAPRQLILPPGAKHVFKKPNAHGHTMLVIRVRPIFHIIAQLIVIRQVGLVSVMFLFLVAAS</sequence>
<name>A0A5A7PEQ7_STRAF</name>
<keyword evidence="1" id="KW-1133">Transmembrane helix</keyword>
<evidence type="ECO:0000256" key="1">
    <source>
        <dbReference type="SAM" id="Phobius"/>
    </source>
</evidence>
<evidence type="ECO:0000313" key="3">
    <source>
        <dbReference type="Proteomes" id="UP000325081"/>
    </source>
</evidence>
<reference evidence="3" key="1">
    <citation type="journal article" date="2019" name="Curr. Biol.">
        <title>Genome Sequence of Striga asiatica Provides Insight into the Evolution of Plant Parasitism.</title>
        <authorList>
            <person name="Yoshida S."/>
            <person name="Kim S."/>
            <person name="Wafula E.K."/>
            <person name="Tanskanen J."/>
            <person name="Kim Y.M."/>
            <person name="Honaas L."/>
            <person name="Yang Z."/>
            <person name="Spallek T."/>
            <person name="Conn C.E."/>
            <person name="Ichihashi Y."/>
            <person name="Cheong K."/>
            <person name="Cui S."/>
            <person name="Der J.P."/>
            <person name="Gundlach H."/>
            <person name="Jiao Y."/>
            <person name="Hori C."/>
            <person name="Ishida J.K."/>
            <person name="Kasahara H."/>
            <person name="Kiba T."/>
            <person name="Kim M.S."/>
            <person name="Koo N."/>
            <person name="Laohavisit A."/>
            <person name="Lee Y.H."/>
            <person name="Lumba S."/>
            <person name="McCourt P."/>
            <person name="Mortimer J.C."/>
            <person name="Mutuku J.M."/>
            <person name="Nomura T."/>
            <person name="Sasaki-Sekimoto Y."/>
            <person name="Seto Y."/>
            <person name="Wang Y."/>
            <person name="Wakatake T."/>
            <person name="Sakakibara H."/>
            <person name="Demura T."/>
            <person name="Yamaguchi S."/>
            <person name="Yoneyama K."/>
            <person name="Manabe R.I."/>
            <person name="Nelson D.C."/>
            <person name="Schulman A.H."/>
            <person name="Timko M.P."/>
            <person name="dePamphilis C.W."/>
            <person name="Choi D."/>
            <person name="Shirasu K."/>
        </authorList>
    </citation>
    <scope>NUCLEOTIDE SEQUENCE [LARGE SCALE GENOMIC DNA]</scope>
    <source>
        <strain evidence="3">cv. UVA1</strain>
    </source>
</reference>
<gene>
    <name evidence="2" type="ORF">STAS_07042</name>
</gene>
<protein>
    <submittedName>
        <fullName evidence="2">Cytochrome P450</fullName>
    </submittedName>
</protein>
<keyword evidence="3" id="KW-1185">Reference proteome</keyword>
<dbReference type="AlphaFoldDB" id="A0A5A7PEQ7"/>
<comment type="caution">
    <text evidence="2">The sequence shown here is derived from an EMBL/GenBank/DDBJ whole genome shotgun (WGS) entry which is preliminary data.</text>
</comment>
<evidence type="ECO:0000313" key="2">
    <source>
        <dbReference type="EMBL" id="GER31058.1"/>
    </source>
</evidence>
<dbReference type="Proteomes" id="UP000325081">
    <property type="component" value="Unassembled WGS sequence"/>
</dbReference>
<dbReference type="EMBL" id="BKCP01004417">
    <property type="protein sequence ID" value="GER31058.1"/>
    <property type="molecule type" value="Genomic_DNA"/>
</dbReference>
<keyword evidence="1" id="KW-0812">Transmembrane</keyword>
<accession>A0A5A7PEQ7</accession>
<organism evidence="2 3">
    <name type="scientific">Striga asiatica</name>
    <name type="common">Asiatic witchweed</name>
    <name type="synonym">Buchnera asiatica</name>
    <dbReference type="NCBI Taxonomy" id="4170"/>
    <lineage>
        <taxon>Eukaryota</taxon>
        <taxon>Viridiplantae</taxon>
        <taxon>Streptophyta</taxon>
        <taxon>Embryophyta</taxon>
        <taxon>Tracheophyta</taxon>
        <taxon>Spermatophyta</taxon>
        <taxon>Magnoliopsida</taxon>
        <taxon>eudicotyledons</taxon>
        <taxon>Gunneridae</taxon>
        <taxon>Pentapetalae</taxon>
        <taxon>asterids</taxon>
        <taxon>lamiids</taxon>
        <taxon>Lamiales</taxon>
        <taxon>Orobanchaceae</taxon>
        <taxon>Buchnereae</taxon>
        <taxon>Striga</taxon>
    </lineage>
</organism>